<gene>
    <name evidence="16" type="ORF">CPB83DRAFT_855247</name>
</gene>
<dbReference type="InterPro" id="IPR017852">
    <property type="entry name" value="GPI_EtnP_transferase_1_C"/>
</dbReference>
<keyword evidence="5 14" id="KW-0337">GPI-anchor biosynthesis</keyword>
<evidence type="ECO:0000313" key="16">
    <source>
        <dbReference type="EMBL" id="KAF9528054.1"/>
    </source>
</evidence>
<keyword evidence="9 14" id="KW-1133">Transmembrane helix</keyword>
<feature type="transmembrane region" description="Helical" evidence="14">
    <location>
        <begin position="539"/>
        <end position="562"/>
    </location>
</feature>
<evidence type="ECO:0000256" key="10">
    <source>
        <dbReference type="ARBA" id="ARBA00023136"/>
    </source>
</evidence>
<evidence type="ECO:0000256" key="4">
    <source>
        <dbReference type="ARBA" id="ARBA00020831"/>
    </source>
</evidence>
<dbReference type="EC" id="2.-.-.-" evidence="14"/>
<comment type="pathway">
    <text evidence="2 14">Glycolipid biosynthesis; glycosylphosphatidylinositol-anchor biosynthesis.</text>
</comment>
<evidence type="ECO:0000256" key="7">
    <source>
        <dbReference type="ARBA" id="ARBA00022692"/>
    </source>
</evidence>
<comment type="subcellular location">
    <subcellularLocation>
        <location evidence="1 14">Endoplasmic reticulum membrane</location>
        <topology evidence="1 14">Multi-pass membrane protein</topology>
    </subcellularLocation>
</comment>
<feature type="transmembrane region" description="Helical" evidence="14">
    <location>
        <begin position="813"/>
        <end position="840"/>
    </location>
</feature>
<feature type="transmembrane region" description="Helical" evidence="14">
    <location>
        <begin position="918"/>
        <end position="943"/>
    </location>
</feature>
<dbReference type="InterPro" id="IPR017850">
    <property type="entry name" value="Alkaline_phosphatase_core_sf"/>
</dbReference>
<keyword evidence="12" id="KW-0961">Cell wall biogenesis/degradation</keyword>
<dbReference type="OrthoDB" id="2748310at2759"/>
<organism evidence="16 17">
    <name type="scientific">Crepidotus variabilis</name>
    <dbReference type="NCBI Taxonomy" id="179855"/>
    <lineage>
        <taxon>Eukaryota</taxon>
        <taxon>Fungi</taxon>
        <taxon>Dikarya</taxon>
        <taxon>Basidiomycota</taxon>
        <taxon>Agaricomycotina</taxon>
        <taxon>Agaricomycetes</taxon>
        <taxon>Agaricomycetidae</taxon>
        <taxon>Agaricales</taxon>
        <taxon>Agaricineae</taxon>
        <taxon>Crepidotaceae</taxon>
        <taxon>Crepidotus</taxon>
    </lineage>
</organism>
<evidence type="ECO:0000256" key="1">
    <source>
        <dbReference type="ARBA" id="ARBA00004477"/>
    </source>
</evidence>
<dbReference type="Gene3D" id="3.40.720.10">
    <property type="entry name" value="Alkaline Phosphatase, subunit A"/>
    <property type="match status" value="1"/>
</dbReference>
<feature type="transmembrane region" description="Helical" evidence="14">
    <location>
        <begin position="652"/>
        <end position="669"/>
    </location>
</feature>
<dbReference type="Proteomes" id="UP000807306">
    <property type="component" value="Unassembled WGS sequence"/>
</dbReference>
<evidence type="ECO:0000259" key="15">
    <source>
        <dbReference type="Pfam" id="PF04987"/>
    </source>
</evidence>
<keyword evidence="11" id="KW-0325">Glycoprotein</keyword>
<feature type="transmembrane region" description="Helical" evidence="14">
    <location>
        <begin position="852"/>
        <end position="873"/>
    </location>
</feature>
<comment type="caution">
    <text evidence="16">The sequence shown here is derived from an EMBL/GenBank/DDBJ whole genome shotgun (WGS) entry which is preliminary data.</text>
</comment>
<dbReference type="InterPro" id="IPR002591">
    <property type="entry name" value="Phosphodiest/P_Trfase"/>
</dbReference>
<feature type="transmembrane region" description="Helical" evidence="14">
    <location>
        <begin position="628"/>
        <end position="646"/>
    </location>
</feature>
<evidence type="ECO:0000256" key="14">
    <source>
        <dbReference type="RuleBase" id="RU367138"/>
    </source>
</evidence>
<keyword evidence="10 14" id="KW-0472">Membrane</keyword>
<comment type="similarity">
    <text evidence="3 14">Belongs to the PIGG/PIGN/PIGO family. PIGN subfamily.</text>
</comment>
<dbReference type="SUPFAM" id="SSF53649">
    <property type="entry name" value="Alkaline phosphatase-like"/>
    <property type="match status" value="1"/>
</dbReference>
<dbReference type="GO" id="GO:0051377">
    <property type="term" value="F:mannose-ethanolamine phosphotransferase activity"/>
    <property type="evidence" value="ECO:0007669"/>
    <property type="project" value="UniProtKB-UniRule"/>
</dbReference>
<dbReference type="GO" id="GO:0005789">
    <property type="term" value="C:endoplasmic reticulum membrane"/>
    <property type="evidence" value="ECO:0007669"/>
    <property type="project" value="UniProtKB-SubCell"/>
</dbReference>
<comment type="function">
    <text evidence="13 14">Ethanolamine phosphate transferase involved in glycosylphosphatidylinositol-anchor biosynthesis. Transfers ethanolamine phosphate to the first alpha-1,4-linked mannose of the glycosylphosphatidylinositol precursor of GPI-anchor.</text>
</comment>
<evidence type="ECO:0000256" key="2">
    <source>
        <dbReference type="ARBA" id="ARBA00004687"/>
    </source>
</evidence>
<reference evidence="16" key="1">
    <citation type="submission" date="2020-11" db="EMBL/GenBank/DDBJ databases">
        <authorList>
            <consortium name="DOE Joint Genome Institute"/>
            <person name="Ahrendt S."/>
            <person name="Riley R."/>
            <person name="Andreopoulos W."/>
            <person name="Labutti K."/>
            <person name="Pangilinan J."/>
            <person name="Ruiz-Duenas F.J."/>
            <person name="Barrasa J.M."/>
            <person name="Sanchez-Garcia M."/>
            <person name="Camarero S."/>
            <person name="Miyauchi S."/>
            <person name="Serrano A."/>
            <person name="Linde D."/>
            <person name="Babiker R."/>
            <person name="Drula E."/>
            <person name="Ayuso-Fernandez I."/>
            <person name="Pacheco R."/>
            <person name="Padilla G."/>
            <person name="Ferreira P."/>
            <person name="Barriuso J."/>
            <person name="Kellner H."/>
            <person name="Castanera R."/>
            <person name="Alfaro M."/>
            <person name="Ramirez L."/>
            <person name="Pisabarro A.G."/>
            <person name="Kuo A."/>
            <person name="Tritt A."/>
            <person name="Lipzen A."/>
            <person name="He G."/>
            <person name="Yan M."/>
            <person name="Ng V."/>
            <person name="Cullen D."/>
            <person name="Martin F."/>
            <person name="Rosso M.-N."/>
            <person name="Henrissat B."/>
            <person name="Hibbett D."/>
            <person name="Martinez A.T."/>
            <person name="Grigoriev I.V."/>
        </authorList>
    </citation>
    <scope>NUCLEOTIDE SEQUENCE</scope>
    <source>
        <strain evidence="16">CBS 506.95</strain>
    </source>
</reference>
<feature type="transmembrane region" description="Helical" evidence="14">
    <location>
        <begin position="574"/>
        <end position="593"/>
    </location>
</feature>
<dbReference type="PANTHER" id="PTHR12250">
    <property type="entry name" value="PHOSPHATIDYLINOSITOL GLYCAN, CLASS N"/>
    <property type="match status" value="1"/>
</dbReference>
<evidence type="ECO:0000256" key="9">
    <source>
        <dbReference type="ARBA" id="ARBA00022989"/>
    </source>
</evidence>
<keyword evidence="8 14" id="KW-0256">Endoplasmic reticulum</keyword>
<dbReference type="Pfam" id="PF04987">
    <property type="entry name" value="PigN"/>
    <property type="match status" value="1"/>
</dbReference>
<feature type="transmembrane region" description="Helical" evidence="14">
    <location>
        <begin position="711"/>
        <end position="729"/>
    </location>
</feature>
<evidence type="ECO:0000313" key="17">
    <source>
        <dbReference type="Proteomes" id="UP000807306"/>
    </source>
</evidence>
<dbReference type="GO" id="GO:0071555">
    <property type="term" value="P:cell wall organization"/>
    <property type="evidence" value="ECO:0007669"/>
    <property type="project" value="UniProtKB-KW"/>
</dbReference>
<sequence length="952" mass="105505">MAVTSKTRLNGQTALPKSHYNVGKLLFIGLIFHLAYILSVFDCYFTSPVVHGMNRYGATEGGQRALAKRLVLIVGDGLRADLLFNVNAFPSIENSTAITAPYLRSIAEHRGAFGVSHTRVPTESRPGHVAIIGGMYEDVSAVTKGWKTNPVDFDSVFNQSSSTYSFGSPDILPMFATGATPGKVKQWSYDEHEEDFTKDATALDVWVLDQLKTLLKNSTTDSFLSQEVRGDKVVFFLHLIGLDSTGHSYRPHSKEYMNNIRVVDDIVRETESLFRSFYGDEDTAFIFTADHGMSEIGNHGDGHPDNTRTPIIAWGSGVRGPEPDSSPSSHDEYSMPWKLGSLFRRDMEQADVAALMAALIGIDWPVNSVGVLADVDPTKPGYLLANDEKKGEAALVNAKVVLEQYRVKHDLKKAHTMLYKPFGPLADLSTTDDSPYVIDIQNLLLANKWSAAREASAILIDQSLNGLHYLQTYDRFLIQALVSFAYLGWVAYASLYVLRPKDHWPKDSSAYRNVIGSLCLFVALGLWTSFYIQKSPTTFYIYAGFPCYFWYHFLAQMLPVAPDVASLKLSVGRYIRIAATLAMAVAALIGMVIGYTHRSVWGCGFVLMGLAWPLTWQSRQIYENKRLLGLWALSCLSTAIFPLLSVNKTESLTTIMVGGGIMLMAGVILSRKTSSQLRMLYTIQSALILATLIITWSSVNNLQAKQGLPLFYQMAGWAALVIGSIVPFVDHSTGHTKASKIASYFLGFGPCFIILSISVEGLFFISYTTTLLTWVKVETLVRSEQIVAAHLKQSKKDLVERKEYRFQLDDLRIALFFLFMTQVGFFGTGNVASIASFYLAPVYRLIPIFSPFYMSALLLFKIIAPYVILAVIFAELNDSLDLPPFSLLLVSLSLTDGMTLTFFFLVQDTGSWLEIGQSITFFCIASLLLLWSAGICVAGEYLMADATTPKNS</sequence>
<feature type="transmembrane region" description="Helical" evidence="14">
    <location>
        <begin position="510"/>
        <end position="533"/>
    </location>
</feature>
<feature type="transmembrane region" description="Helical" evidence="14">
    <location>
        <begin position="885"/>
        <end position="906"/>
    </location>
</feature>
<name>A0A9P6EFZ8_9AGAR</name>
<evidence type="ECO:0000256" key="3">
    <source>
        <dbReference type="ARBA" id="ARBA00008400"/>
    </source>
</evidence>
<feature type="domain" description="GPI ethanolamine phosphate transferase 1 C-terminal" evidence="15">
    <location>
        <begin position="465"/>
        <end position="911"/>
    </location>
</feature>
<keyword evidence="17" id="KW-1185">Reference proteome</keyword>
<evidence type="ECO:0000256" key="11">
    <source>
        <dbReference type="ARBA" id="ARBA00023180"/>
    </source>
</evidence>
<keyword evidence="7 14" id="KW-0812">Transmembrane</keyword>
<protein>
    <recommendedName>
        <fullName evidence="4 14">GPI ethanolamine phosphate transferase 1</fullName>
        <ecNumber evidence="14">2.-.-.-</ecNumber>
    </recommendedName>
</protein>
<keyword evidence="6 14" id="KW-0808">Transferase</keyword>
<dbReference type="EMBL" id="MU157856">
    <property type="protein sequence ID" value="KAF9528054.1"/>
    <property type="molecule type" value="Genomic_DNA"/>
</dbReference>
<dbReference type="PANTHER" id="PTHR12250:SF0">
    <property type="entry name" value="GPI ETHANOLAMINE PHOSPHATE TRANSFERASE 1"/>
    <property type="match status" value="1"/>
</dbReference>
<dbReference type="GO" id="GO:0006506">
    <property type="term" value="P:GPI anchor biosynthetic process"/>
    <property type="evidence" value="ECO:0007669"/>
    <property type="project" value="UniProtKB-KW"/>
</dbReference>
<dbReference type="Pfam" id="PF01663">
    <property type="entry name" value="Phosphodiest"/>
    <property type="match status" value="1"/>
</dbReference>
<dbReference type="InterPro" id="IPR007070">
    <property type="entry name" value="GPI_EtnP_transferase_1"/>
</dbReference>
<feature type="transmembrane region" description="Helical" evidence="14">
    <location>
        <begin position="681"/>
        <end position="699"/>
    </location>
</feature>
<dbReference type="AlphaFoldDB" id="A0A9P6EFZ8"/>
<evidence type="ECO:0000256" key="6">
    <source>
        <dbReference type="ARBA" id="ARBA00022679"/>
    </source>
</evidence>
<accession>A0A9P6EFZ8</accession>
<feature type="transmembrane region" description="Helical" evidence="14">
    <location>
        <begin position="599"/>
        <end position="616"/>
    </location>
</feature>
<dbReference type="CDD" id="cd16020">
    <property type="entry name" value="GPI_EPT_1"/>
    <property type="match status" value="1"/>
</dbReference>
<dbReference type="InterPro" id="IPR037671">
    <property type="entry name" value="PIGN_N"/>
</dbReference>
<evidence type="ECO:0000256" key="8">
    <source>
        <dbReference type="ARBA" id="ARBA00022824"/>
    </source>
</evidence>
<proteinExistence type="inferred from homology"/>
<feature type="transmembrane region" description="Helical" evidence="14">
    <location>
        <begin position="741"/>
        <end position="765"/>
    </location>
</feature>
<evidence type="ECO:0000256" key="5">
    <source>
        <dbReference type="ARBA" id="ARBA00022502"/>
    </source>
</evidence>
<feature type="transmembrane region" description="Helical" evidence="14">
    <location>
        <begin position="25"/>
        <end position="45"/>
    </location>
</feature>
<feature type="transmembrane region" description="Helical" evidence="14">
    <location>
        <begin position="476"/>
        <end position="498"/>
    </location>
</feature>
<evidence type="ECO:0000256" key="12">
    <source>
        <dbReference type="ARBA" id="ARBA00023316"/>
    </source>
</evidence>
<evidence type="ECO:0000256" key="13">
    <source>
        <dbReference type="ARBA" id="ARBA00024850"/>
    </source>
</evidence>
<dbReference type="FunFam" id="3.40.720.10:FF:000015">
    <property type="entry name" value="GPI ethanolamine phosphate transferase 1"/>
    <property type="match status" value="1"/>
</dbReference>